<sequence>MTTFFHYPNKELQEELICIARALVTPGKGILTVDESTAVCGRYLQSIGLENTEENRRNYRQLLFTSEAKIAENISGVLLFHETLYQKTDDGVPFVEVLRKKGIIPGIKVDKSCVPLFGSEDEYTTQGLDDLATRCAQYKKEGCDFAKWRCALRISKNTPSHQAIIENANVLARYASICQSQRLVPIIEVEIIPNGDHDMDRAQKVMETVLSALYKSLHDHHIFLEGTLLRPNMVTAGKDSNKTNIPQEIAMATVLAIRRTVPPAVPGVMFLSGGMSEEESSVNLHAINNVPLCKPWALSFAFGRSMQASVLKCWSGRKDNVQNAQIELIKRAKANSLASIGKYVAGSVESVAANEKLFAESIDY</sequence>
<dbReference type="STRING" id="7260.B4NKR1"/>
<evidence type="ECO:0000256" key="4">
    <source>
        <dbReference type="ARBA" id="ARBA00013068"/>
    </source>
</evidence>
<evidence type="ECO:0000313" key="9">
    <source>
        <dbReference type="Proteomes" id="UP000007798"/>
    </source>
</evidence>
<gene>
    <name evidence="8" type="primary">Dwil\GK13312</name>
    <name evidence="8" type="ORF">Dwil_GK13312</name>
</gene>
<dbReference type="InterPro" id="IPR000741">
    <property type="entry name" value="FBA_I"/>
</dbReference>
<dbReference type="InterPro" id="IPR013785">
    <property type="entry name" value="Aldolase_TIM"/>
</dbReference>
<organism evidence="8 9">
    <name type="scientific">Drosophila willistoni</name>
    <name type="common">Fruit fly</name>
    <dbReference type="NCBI Taxonomy" id="7260"/>
    <lineage>
        <taxon>Eukaryota</taxon>
        <taxon>Metazoa</taxon>
        <taxon>Ecdysozoa</taxon>
        <taxon>Arthropoda</taxon>
        <taxon>Hexapoda</taxon>
        <taxon>Insecta</taxon>
        <taxon>Pterygota</taxon>
        <taxon>Neoptera</taxon>
        <taxon>Endopterygota</taxon>
        <taxon>Diptera</taxon>
        <taxon>Brachycera</taxon>
        <taxon>Muscomorpha</taxon>
        <taxon>Ephydroidea</taxon>
        <taxon>Drosophilidae</taxon>
        <taxon>Drosophila</taxon>
        <taxon>Sophophora</taxon>
    </lineage>
</organism>
<keyword evidence="9" id="KW-1185">Reference proteome</keyword>
<dbReference type="FunCoup" id="B4NKR1">
    <property type="interactions" value="191"/>
</dbReference>
<comment type="catalytic activity">
    <reaction evidence="1">
        <text>beta-D-fructose 1,6-bisphosphate = D-glyceraldehyde 3-phosphate + dihydroxyacetone phosphate</text>
        <dbReference type="Rhea" id="RHEA:14729"/>
        <dbReference type="ChEBI" id="CHEBI:32966"/>
        <dbReference type="ChEBI" id="CHEBI:57642"/>
        <dbReference type="ChEBI" id="CHEBI:59776"/>
        <dbReference type="EC" id="4.1.2.13"/>
    </reaction>
</comment>
<keyword evidence="6" id="KW-0324">Glycolysis</keyword>
<dbReference type="GO" id="GO:0004332">
    <property type="term" value="F:fructose-bisphosphate aldolase activity"/>
    <property type="evidence" value="ECO:0007669"/>
    <property type="project" value="UniProtKB-EC"/>
</dbReference>
<accession>B4NKR1</accession>
<dbReference type="SUPFAM" id="SSF51569">
    <property type="entry name" value="Aldolase"/>
    <property type="match status" value="1"/>
</dbReference>
<dbReference type="GO" id="GO:0006096">
    <property type="term" value="P:glycolytic process"/>
    <property type="evidence" value="ECO:0007669"/>
    <property type="project" value="UniProtKB-UniPathway"/>
</dbReference>
<evidence type="ECO:0000256" key="7">
    <source>
        <dbReference type="ARBA" id="ARBA00023239"/>
    </source>
</evidence>
<evidence type="ECO:0000256" key="6">
    <source>
        <dbReference type="ARBA" id="ARBA00023152"/>
    </source>
</evidence>
<dbReference type="InParanoid" id="B4NKR1"/>
<dbReference type="OMA" id="CKPWAMS"/>
<dbReference type="Gene3D" id="3.20.20.70">
    <property type="entry name" value="Aldolase class I"/>
    <property type="match status" value="1"/>
</dbReference>
<dbReference type="AlphaFoldDB" id="B4NKR1"/>
<dbReference type="HOGENOM" id="CLU_031243_0_0_1"/>
<dbReference type="FunFam" id="3.20.20.70:FF:000140">
    <property type="entry name" value="Fructose-bisphosphate aldolase"/>
    <property type="match status" value="1"/>
</dbReference>
<name>B4NKR1_DROWI</name>
<dbReference type="OrthoDB" id="36455at2759"/>
<protein>
    <recommendedName>
        <fullName evidence="5">Fructose-bisphosphate aldolase</fullName>
        <ecNumber evidence="4">4.1.2.13</ecNumber>
    </recommendedName>
</protein>
<dbReference type="Pfam" id="PF00274">
    <property type="entry name" value="Glycolytic"/>
    <property type="match status" value="1"/>
</dbReference>
<dbReference type="SMR" id="B4NKR1"/>
<evidence type="ECO:0000256" key="5">
    <source>
        <dbReference type="ARBA" id="ARBA00013779"/>
    </source>
</evidence>
<evidence type="ECO:0000313" key="8">
    <source>
        <dbReference type="EMBL" id="EDW84122.1"/>
    </source>
</evidence>
<dbReference type="PhylomeDB" id="B4NKR1"/>
<dbReference type="eggNOG" id="KOG1557">
    <property type="taxonomic scope" value="Eukaryota"/>
</dbReference>
<evidence type="ECO:0000256" key="3">
    <source>
        <dbReference type="ARBA" id="ARBA00010387"/>
    </source>
</evidence>
<comment type="similarity">
    <text evidence="3">Belongs to the class I fructose-bisphosphate aldolase family.</text>
</comment>
<evidence type="ECO:0000256" key="2">
    <source>
        <dbReference type="ARBA" id="ARBA00004714"/>
    </source>
</evidence>
<dbReference type="Proteomes" id="UP000007798">
    <property type="component" value="Unassembled WGS sequence"/>
</dbReference>
<dbReference type="EMBL" id="CH964272">
    <property type="protein sequence ID" value="EDW84122.1"/>
    <property type="molecule type" value="Genomic_DNA"/>
</dbReference>
<dbReference type="UniPathway" id="UPA00109">
    <property type="reaction ID" value="UER00183"/>
</dbReference>
<dbReference type="CDD" id="cd00948">
    <property type="entry name" value="FBP_aldolase_I_a"/>
    <property type="match status" value="1"/>
</dbReference>
<dbReference type="NCBIfam" id="NF033379">
    <property type="entry name" value="FrucBisAld_I"/>
    <property type="match status" value="1"/>
</dbReference>
<keyword evidence="7 8" id="KW-0456">Lyase</keyword>
<comment type="pathway">
    <text evidence="2">Carbohydrate degradation; glycolysis; D-glyceraldehyde 3-phosphate and glycerone phosphate from D-glucose: step 4/4.</text>
</comment>
<dbReference type="KEGG" id="dwi:6651285"/>
<evidence type="ECO:0000256" key="1">
    <source>
        <dbReference type="ARBA" id="ARBA00000441"/>
    </source>
</evidence>
<proteinExistence type="inferred from homology"/>
<dbReference type="EC" id="4.1.2.13" evidence="4"/>
<dbReference type="PANTHER" id="PTHR11627">
    <property type="entry name" value="FRUCTOSE-BISPHOSPHATE ALDOLASE"/>
    <property type="match status" value="1"/>
</dbReference>
<reference evidence="8 9" key="1">
    <citation type="journal article" date="2007" name="Nature">
        <title>Evolution of genes and genomes on the Drosophila phylogeny.</title>
        <authorList>
            <consortium name="Drosophila 12 Genomes Consortium"/>
            <person name="Clark A.G."/>
            <person name="Eisen M.B."/>
            <person name="Smith D.R."/>
            <person name="Bergman C.M."/>
            <person name="Oliver B."/>
            <person name="Markow T.A."/>
            <person name="Kaufman T.C."/>
            <person name="Kellis M."/>
            <person name="Gelbart W."/>
            <person name="Iyer V.N."/>
            <person name="Pollard D.A."/>
            <person name="Sackton T.B."/>
            <person name="Larracuente A.M."/>
            <person name="Singh N.D."/>
            <person name="Abad J.P."/>
            <person name="Abt D.N."/>
            <person name="Adryan B."/>
            <person name="Aguade M."/>
            <person name="Akashi H."/>
            <person name="Anderson W.W."/>
            <person name="Aquadro C.F."/>
            <person name="Ardell D.H."/>
            <person name="Arguello R."/>
            <person name="Artieri C.G."/>
            <person name="Barbash D.A."/>
            <person name="Barker D."/>
            <person name="Barsanti P."/>
            <person name="Batterham P."/>
            <person name="Batzoglou S."/>
            <person name="Begun D."/>
            <person name="Bhutkar A."/>
            <person name="Blanco E."/>
            <person name="Bosak S.A."/>
            <person name="Bradley R.K."/>
            <person name="Brand A.D."/>
            <person name="Brent M.R."/>
            <person name="Brooks A.N."/>
            <person name="Brown R.H."/>
            <person name="Butlin R.K."/>
            <person name="Caggese C."/>
            <person name="Calvi B.R."/>
            <person name="Bernardo de Carvalho A."/>
            <person name="Caspi A."/>
            <person name="Castrezana S."/>
            <person name="Celniker S.E."/>
            <person name="Chang J.L."/>
            <person name="Chapple C."/>
            <person name="Chatterji S."/>
            <person name="Chinwalla A."/>
            <person name="Civetta A."/>
            <person name="Clifton S.W."/>
            <person name="Comeron J.M."/>
            <person name="Costello J.C."/>
            <person name="Coyne J.A."/>
            <person name="Daub J."/>
            <person name="David R.G."/>
            <person name="Delcher A.L."/>
            <person name="Delehaunty K."/>
            <person name="Do C.B."/>
            <person name="Ebling H."/>
            <person name="Edwards K."/>
            <person name="Eickbush T."/>
            <person name="Evans J.D."/>
            <person name="Filipski A."/>
            <person name="Findeiss S."/>
            <person name="Freyhult E."/>
            <person name="Fulton L."/>
            <person name="Fulton R."/>
            <person name="Garcia A.C."/>
            <person name="Gardiner A."/>
            <person name="Garfield D.A."/>
            <person name="Garvin B.E."/>
            <person name="Gibson G."/>
            <person name="Gilbert D."/>
            <person name="Gnerre S."/>
            <person name="Godfrey J."/>
            <person name="Good R."/>
            <person name="Gotea V."/>
            <person name="Gravely B."/>
            <person name="Greenberg A.J."/>
            <person name="Griffiths-Jones S."/>
            <person name="Gross S."/>
            <person name="Guigo R."/>
            <person name="Gustafson E.A."/>
            <person name="Haerty W."/>
            <person name="Hahn M.W."/>
            <person name="Halligan D.L."/>
            <person name="Halpern A.L."/>
            <person name="Halter G.M."/>
            <person name="Han M.V."/>
            <person name="Heger A."/>
            <person name="Hillier L."/>
            <person name="Hinrichs A.S."/>
            <person name="Holmes I."/>
            <person name="Hoskins R.A."/>
            <person name="Hubisz M.J."/>
            <person name="Hultmark D."/>
            <person name="Huntley M.A."/>
            <person name="Jaffe D.B."/>
            <person name="Jagadeeshan S."/>
            <person name="Jeck W.R."/>
            <person name="Johnson J."/>
            <person name="Jones C.D."/>
            <person name="Jordan W.C."/>
            <person name="Karpen G.H."/>
            <person name="Kataoka E."/>
            <person name="Keightley P.D."/>
            <person name="Kheradpour P."/>
            <person name="Kirkness E.F."/>
            <person name="Koerich L.B."/>
            <person name="Kristiansen K."/>
            <person name="Kudrna D."/>
            <person name="Kulathinal R.J."/>
            <person name="Kumar S."/>
            <person name="Kwok R."/>
            <person name="Lander E."/>
            <person name="Langley C.H."/>
            <person name="Lapoint R."/>
            <person name="Lazzaro B.P."/>
            <person name="Lee S.J."/>
            <person name="Levesque L."/>
            <person name="Li R."/>
            <person name="Lin C.F."/>
            <person name="Lin M.F."/>
            <person name="Lindblad-Toh K."/>
            <person name="Llopart A."/>
            <person name="Long M."/>
            <person name="Low L."/>
            <person name="Lozovsky E."/>
            <person name="Lu J."/>
            <person name="Luo M."/>
            <person name="Machado C.A."/>
            <person name="Makalowski W."/>
            <person name="Marzo M."/>
            <person name="Matsuda M."/>
            <person name="Matzkin L."/>
            <person name="McAllister B."/>
            <person name="McBride C.S."/>
            <person name="McKernan B."/>
            <person name="McKernan K."/>
            <person name="Mendez-Lago M."/>
            <person name="Minx P."/>
            <person name="Mollenhauer M.U."/>
            <person name="Montooth K."/>
            <person name="Mount S.M."/>
            <person name="Mu X."/>
            <person name="Myers E."/>
            <person name="Negre B."/>
            <person name="Newfeld S."/>
            <person name="Nielsen R."/>
            <person name="Noor M.A."/>
            <person name="O'Grady P."/>
            <person name="Pachter L."/>
            <person name="Papaceit M."/>
            <person name="Parisi M.J."/>
            <person name="Parisi M."/>
            <person name="Parts L."/>
            <person name="Pedersen J.S."/>
            <person name="Pesole G."/>
            <person name="Phillippy A.M."/>
            <person name="Ponting C.P."/>
            <person name="Pop M."/>
            <person name="Porcelli D."/>
            <person name="Powell J.R."/>
            <person name="Prohaska S."/>
            <person name="Pruitt K."/>
            <person name="Puig M."/>
            <person name="Quesneville H."/>
            <person name="Ram K.R."/>
            <person name="Rand D."/>
            <person name="Rasmussen M.D."/>
            <person name="Reed L.K."/>
            <person name="Reenan R."/>
            <person name="Reily A."/>
            <person name="Remington K.A."/>
            <person name="Rieger T.T."/>
            <person name="Ritchie M.G."/>
            <person name="Robin C."/>
            <person name="Rogers Y.H."/>
            <person name="Rohde C."/>
            <person name="Rozas J."/>
            <person name="Rubenfield M.J."/>
            <person name="Ruiz A."/>
            <person name="Russo S."/>
            <person name="Salzberg S.L."/>
            <person name="Sanchez-Gracia A."/>
            <person name="Saranga D.J."/>
            <person name="Sato H."/>
            <person name="Schaeffer S.W."/>
            <person name="Schatz M.C."/>
            <person name="Schlenke T."/>
            <person name="Schwartz R."/>
            <person name="Segarra C."/>
            <person name="Singh R.S."/>
            <person name="Sirot L."/>
            <person name="Sirota M."/>
            <person name="Sisneros N.B."/>
            <person name="Smith C.D."/>
            <person name="Smith T.F."/>
            <person name="Spieth J."/>
            <person name="Stage D.E."/>
            <person name="Stark A."/>
            <person name="Stephan W."/>
            <person name="Strausberg R.L."/>
            <person name="Strempel S."/>
            <person name="Sturgill D."/>
            <person name="Sutton G."/>
            <person name="Sutton G.G."/>
            <person name="Tao W."/>
            <person name="Teichmann S."/>
            <person name="Tobari Y.N."/>
            <person name="Tomimura Y."/>
            <person name="Tsolas J.M."/>
            <person name="Valente V.L."/>
            <person name="Venter E."/>
            <person name="Venter J.C."/>
            <person name="Vicario S."/>
            <person name="Vieira F.G."/>
            <person name="Vilella A.J."/>
            <person name="Villasante A."/>
            <person name="Walenz B."/>
            <person name="Wang J."/>
            <person name="Wasserman M."/>
            <person name="Watts T."/>
            <person name="Wilson D."/>
            <person name="Wilson R.K."/>
            <person name="Wing R.A."/>
            <person name="Wolfner M.F."/>
            <person name="Wong A."/>
            <person name="Wong G.K."/>
            <person name="Wu C.I."/>
            <person name="Wu G."/>
            <person name="Yamamoto D."/>
            <person name="Yang H.P."/>
            <person name="Yang S.P."/>
            <person name="Yorke J.A."/>
            <person name="Yoshida K."/>
            <person name="Zdobnov E."/>
            <person name="Zhang P."/>
            <person name="Zhang Y."/>
            <person name="Zimin A.V."/>
            <person name="Baldwin J."/>
            <person name="Abdouelleil A."/>
            <person name="Abdulkadir J."/>
            <person name="Abebe A."/>
            <person name="Abera B."/>
            <person name="Abreu J."/>
            <person name="Acer S.C."/>
            <person name="Aftuck L."/>
            <person name="Alexander A."/>
            <person name="An P."/>
            <person name="Anderson E."/>
            <person name="Anderson S."/>
            <person name="Arachi H."/>
            <person name="Azer M."/>
            <person name="Bachantsang P."/>
            <person name="Barry A."/>
            <person name="Bayul T."/>
            <person name="Berlin A."/>
            <person name="Bessette D."/>
            <person name="Bloom T."/>
            <person name="Blye J."/>
            <person name="Boguslavskiy L."/>
            <person name="Bonnet C."/>
            <person name="Boukhgalter B."/>
            <person name="Bourzgui I."/>
            <person name="Brown A."/>
            <person name="Cahill P."/>
            <person name="Channer S."/>
            <person name="Cheshatsang Y."/>
            <person name="Chuda L."/>
            <person name="Citroen M."/>
            <person name="Collymore A."/>
            <person name="Cooke P."/>
            <person name="Costello M."/>
            <person name="D'Aco K."/>
            <person name="Daza R."/>
            <person name="De Haan G."/>
            <person name="DeGray S."/>
            <person name="DeMaso C."/>
            <person name="Dhargay N."/>
            <person name="Dooley K."/>
            <person name="Dooley E."/>
            <person name="Doricent M."/>
            <person name="Dorje P."/>
            <person name="Dorjee K."/>
            <person name="Dupes A."/>
            <person name="Elong R."/>
            <person name="Falk J."/>
            <person name="Farina A."/>
            <person name="Faro S."/>
            <person name="Ferguson D."/>
            <person name="Fisher S."/>
            <person name="Foley C.D."/>
            <person name="Franke A."/>
            <person name="Friedrich D."/>
            <person name="Gadbois L."/>
            <person name="Gearin G."/>
            <person name="Gearin C.R."/>
            <person name="Giannoukos G."/>
            <person name="Goode T."/>
            <person name="Graham J."/>
            <person name="Grandbois E."/>
            <person name="Grewal S."/>
            <person name="Gyaltsen K."/>
            <person name="Hafez N."/>
            <person name="Hagos B."/>
            <person name="Hall J."/>
            <person name="Henson C."/>
            <person name="Hollinger A."/>
            <person name="Honan T."/>
            <person name="Huard M.D."/>
            <person name="Hughes L."/>
            <person name="Hurhula B."/>
            <person name="Husby M.E."/>
            <person name="Kamat A."/>
            <person name="Kanga B."/>
            <person name="Kashin S."/>
            <person name="Khazanovich D."/>
            <person name="Kisner P."/>
            <person name="Lance K."/>
            <person name="Lara M."/>
            <person name="Lee W."/>
            <person name="Lennon N."/>
            <person name="Letendre F."/>
            <person name="LeVine R."/>
            <person name="Lipovsky A."/>
            <person name="Liu X."/>
            <person name="Liu J."/>
            <person name="Liu S."/>
            <person name="Lokyitsang T."/>
            <person name="Lokyitsang Y."/>
            <person name="Lubonja R."/>
            <person name="Lui A."/>
            <person name="MacDonald P."/>
            <person name="Magnisalis V."/>
            <person name="Maru K."/>
            <person name="Matthews C."/>
            <person name="McCusker W."/>
            <person name="McDonough S."/>
            <person name="Mehta T."/>
            <person name="Meldrim J."/>
            <person name="Meneus L."/>
            <person name="Mihai O."/>
            <person name="Mihalev A."/>
            <person name="Mihova T."/>
            <person name="Mittelman R."/>
            <person name="Mlenga V."/>
            <person name="Montmayeur A."/>
            <person name="Mulrain L."/>
            <person name="Navidi A."/>
            <person name="Naylor J."/>
            <person name="Negash T."/>
            <person name="Nguyen T."/>
            <person name="Nguyen N."/>
            <person name="Nicol R."/>
            <person name="Norbu C."/>
            <person name="Norbu N."/>
            <person name="Novod N."/>
            <person name="O'Neill B."/>
            <person name="Osman S."/>
            <person name="Markiewicz E."/>
            <person name="Oyono O.L."/>
            <person name="Patti C."/>
            <person name="Phunkhang P."/>
            <person name="Pierre F."/>
            <person name="Priest M."/>
            <person name="Raghuraman S."/>
            <person name="Rege F."/>
            <person name="Reyes R."/>
            <person name="Rise C."/>
            <person name="Rogov P."/>
            <person name="Ross K."/>
            <person name="Ryan E."/>
            <person name="Settipalli S."/>
            <person name="Shea T."/>
            <person name="Sherpa N."/>
            <person name="Shi L."/>
            <person name="Shih D."/>
            <person name="Sparrow T."/>
            <person name="Spaulding J."/>
            <person name="Stalker J."/>
            <person name="Stange-Thomann N."/>
            <person name="Stavropoulos S."/>
            <person name="Stone C."/>
            <person name="Strader C."/>
            <person name="Tesfaye S."/>
            <person name="Thomson T."/>
            <person name="Thoulutsang Y."/>
            <person name="Thoulutsang D."/>
            <person name="Topham K."/>
            <person name="Topping I."/>
            <person name="Tsamla T."/>
            <person name="Vassiliev H."/>
            <person name="Vo A."/>
            <person name="Wangchuk T."/>
            <person name="Wangdi T."/>
            <person name="Weiand M."/>
            <person name="Wilkinson J."/>
            <person name="Wilson A."/>
            <person name="Yadav S."/>
            <person name="Young G."/>
            <person name="Yu Q."/>
            <person name="Zembek L."/>
            <person name="Zhong D."/>
            <person name="Zimmer A."/>
            <person name="Zwirko Z."/>
            <person name="Jaffe D.B."/>
            <person name="Alvarez P."/>
            <person name="Brockman W."/>
            <person name="Butler J."/>
            <person name="Chin C."/>
            <person name="Gnerre S."/>
            <person name="Grabherr M."/>
            <person name="Kleber M."/>
            <person name="Mauceli E."/>
            <person name="MacCallum I."/>
        </authorList>
    </citation>
    <scope>NUCLEOTIDE SEQUENCE [LARGE SCALE GENOMIC DNA]</scope>
    <source>
        <strain evidence="9">Tucson 14030-0811.24</strain>
    </source>
</reference>